<dbReference type="InterPro" id="IPR008693">
    <property type="entry name" value="MmpS"/>
</dbReference>
<dbReference type="Gene3D" id="2.60.40.2880">
    <property type="entry name" value="MmpS1-5, C-terminal soluble domain"/>
    <property type="match status" value="1"/>
</dbReference>
<reference evidence="7 8" key="1">
    <citation type="submission" date="2017-02" db="EMBL/GenBank/DDBJ databases">
        <title>Complete genome sequences of Mycobacterium kansasii strains isolated from rhesus macaques.</title>
        <authorList>
            <person name="Panda A."/>
            <person name="Nagaraj S."/>
            <person name="Zhao X."/>
            <person name="Tettelin H."/>
            <person name="Detolla L.J."/>
        </authorList>
    </citation>
    <scope>NUCLEOTIDE SEQUENCE [LARGE SCALE GENOMIC DNA]</scope>
    <source>
        <strain evidence="7 8">11-3813</strain>
    </source>
</reference>
<comment type="subcellular location">
    <subcellularLocation>
        <location evidence="1">Cell membrane</location>
    </subcellularLocation>
</comment>
<organism evidence="7 8">
    <name type="scientific">Mycobacterium kansasii</name>
    <dbReference type="NCBI Taxonomy" id="1768"/>
    <lineage>
        <taxon>Bacteria</taxon>
        <taxon>Bacillati</taxon>
        <taxon>Actinomycetota</taxon>
        <taxon>Actinomycetes</taxon>
        <taxon>Mycobacteriales</taxon>
        <taxon>Mycobacteriaceae</taxon>
        <taxon>Mycobacterium</taxon>
    </lineage>
</organism>
<keyword evidence="3" id="KW-1003">Cell membrane</keyword>
<evidence type="ECO:0000256" key="4">
    <source>
        <dbReference type="ARBA" id="ARBA00022692"/>
    </source>
</evidence>
<dbReference type="InterPro" id="IPR038468">
    <property type="entry name" value="MmpS_C"/>
</dbReference>
<evidence type="ECO:0000256" key="3">
    <source>
        <dbReference type="ARBA" id="ARBA00022475"/>
    </source>
</evidence>
<keyword evidence="4" id="KW-0812">Transmembrane</keyword>
<protein>
    <submittedName>
        <fullName evidence="7">Membrane family protein</fullName>
    </submittedName>
</protein>
<gene>
    <name evidence="7" type="ORF">BZL30_5655</name>
</gene>
<evidence type="ECO:0000256" key="2">
    <source>
        <dbReference type="ARBA" id="ARBA00007531"/>
    </source>
</evidence>
<proteinExistence type="inferred from homology"/>
<dbReference type="Pfam" id="PF05423">
    <property type="entry name" value="Mycobact_memb"/>
    <property type="match status" value="1"/>
</dbReference>
<evidence type="ECO:0000256" key="6">
    <source>
        <dbReference type="ARBA" id="ARBA00023136"/>
    </source>
</evidence>
<evidence type="ECO:0000256" key="1">
    <source>
        <dbReference type="ARBA" id="ARBA00004236"/>
    </source>
</evidence>
<comment type="similarity">
    <text evidence="2">Belongs to the MmpS family.</text>
</comment>
<sequence length="133" mass="13988">MVTRWTTMTSRSAAKLRHLKRLSGPAAVCALGIGFTATCGLADADPLPQLPQVRYEVSGSGVAEYISYQTHTGQKRAVNVGLPWSTQFTAFGAQVFVLSAQGPGSITCRILLDGNVVTQQTATGAPGHTVCTH</sequence>
<evidence type="ECO:0000313" key="8">
    <source>
        <dbReference type="Proteomes" id="UP000189229"/>
    </source>
</evidence>
<comment type="caution">
    <text evidence="7">The sequence shown here is derived from an EMBL/GenBank/DDBJ whole genome shotgun (WGS) entry which is preliminary data.</text>
</comment>
<name>A0A1V3WYK0_MYCKA</name>
<keyword evidence="6" id="KW-0472">Membrane</keyword>
<dbReference type="EMBL" id="MVBM01000005">
    <property type="protein sequence ID" value="OOK71977.1"/>
    <property type="molecule type" value="Genomic_DNA"/>
</dbReference>
<dbReference type="Proteomes" id="UP000189229">
    <property type="component" value="Unassembled WGS sequence"/>
</dbReference>
<keyword evidence="5" id="KW-1133">Transmembrane helix</keyword>
<evidence type="ECO:0000256" key="5">
    <source>
        <dbReference type="ARBA" id="ARBA00022989"/>
    </source>
</evidence>
<dbReference type="AlphaFoldDB" id="A0A1V3WYK0"/>
<dbReference type="GO" id="GO:0005886">
    <property type="term" value="C:plasma membrane"/>
    <property type="evidence" value="ECO:0007669"/>
    <property type="project" value="UniProtKB-SubCell"/>
</dbReference>
<evidence type="ECO:0000313" key="7">
    <source>
        <dbReference type="EMBL" id="OOK71977.1"/>
    </source>
</evidence>
<accession>A0A1V3WYK0</accession>